<organism evidence="7 8">
    <name type="scientific">Lentibacillus kimchii</name>
    <dbReference type="NCBI Taxonomy" id="1542911"/>
    <lineage>
        <taxon>Bacteria</taxon>
        <taxon>Bacillati</taxon>
        <taxon>Bacillota</taxon>
        <taxon>Bacilli</taxon>
        <taxon>Bacillales</taxon>
        <taxon>Bacillaceae</taxon>
        <taxon>Lentibacillus</taxon>
    </lineage>
</organism>
<dbReference type="Proteomes" id="UP001596620">
    <property type="component" value="Unassembled WGS sequence"/>
</dbReference>
<dbReference type="NCBIfam" id="NF045542">
    <property type="entry name" value="Clp_rel_HeadMat"/>
    <property type="match status" value="1"/>
</dbReference>
<keyword evidence="8" id="KW-1185">Reference proteome</keyword>
<dbReference type="InterPro" id="IPR029045">
    <property type="entry name" value="ClpP/crotonase-like_dom_sf"/>
</dbReference>
<keyword evidence="4 7" id="KW-0378">Hydrolase</keyword>
<evidence type="ECO:0000313" key="7">
    <source>
        <dbReference type="EMBL" id="MFC7748316.1"/>
    </source>
</evidence>
<sequence>MTKQVNVKGTIIPNDVKFIYDLFDIDSTSPNDINDVIDNNGDEIEVIVNSGGGDVFSGSEIYTALKDSNHKVTVKVTGIGASSASVIAMAGDEVQMSPTAQIMIHNVSSGAQGDYKELKHESDVIKNYNKSIASAYVNKTGKSEQEILNLMDKETWLTAQQAKEQGFIDKVMFEDDNNQNMNLVASNNATILPQAVIDKVKNDRLDQVMEYGVTDDKSQEEDNTTNDVTIEQQQAQAKLNLLKLK</sequence>
<keyword evidence="5" id="KW-0720">Serine protease</keyword>
<evidence type="ECO:0000256" key="2">
    <source>
        <dbReference type="ARBA" id="ARBA00022490"/>
    </source>
</evidence>
<accession>A0ABW2UZ09</accession>
<reference evidence="8" key="1">
    <citation type="journal article" date="2019" name="Int. J. Syst. Evol. Microbiol.">
        <title>The Global Catalogue of Microorganisms (GCM) 10K type strain sequencing project: providing services to taxonomists for standard genome sequencing and annotation.</title>
        <authorList>
            <consortium name="The Broad Institute Genomics Platform"/>
            <consortium name="The Broad Institute Genome Sequencing Center for Infectious Disease"/>
            <person name="Wu L."/>
            <person name="Ma J."/>
        </authorList>
    </citation>
    <scope>NUCLEOTIDE SEQUENCE [LARGE SCALE GENOMIC DNA]</scope>
    <source>
        <strain evidence="8">JCM 30234</strain>
    </source>
</reference>
<dbReference type="EMBL" id="JBHTGR010000057">
    <property type="protein sequence ID" value="MFC7748316.1"/>
    <property type="molecule type" value="Genomic_DNA"/>
</dbReference>
<name>A0ABW2UZ09_9BACI</name>
<evidence type="ECO:0000256" key="3">
    <source>
        <dbReference type="ARBA" id="ARBA00022670"/>
    </source>
</evidence>
<dbReference type="PRINTS" id="PR00127">
    <property type="entry name" value="CLPPROTEASEP"/>
</dbReference>
<evidence type="ECO:0000313" key="8">
    <source>
        <dbReference type="Proteomes" id="UP001596620"/>
    </source>
</evidence>
<dbReference type="InterPro" id="IPR023562">
    <property type="entry name" value="ClpP/TepA"/>
</dbReference>
<dbReference type="GO" id="GO:0006508">
    <property type="term" value="P:proteolysis"/>
    <property type="evidence" value="ECO:0007669"/>
    <property type="project" value="UniProtKB-KW"/>
</dbReference>
<comment type="similarity">
    <text evidence="1 6">Belongs to the peptidase S14 family.</text>
</comment>
<dbReference type="PANTHER" id="PTHR10381:SF70">
    <property type="entry name" value="ATP-DEPENDENT CLP PROTEASE PROTEOLYTIC SUBUNIT"/>
    <property type="match status" value="1"/>
</dbReference>
<dbReference type="SUPFAM" id="SSF52096">
    <property type="entry name" value="ClpP/crotonase"/>
    <property type="match status" value="1"/>
</dbReference>
<evidence type="ECO:0000256" key="1">
    <source>
        <dbReference type="ARBA" id="ARBA00007039"/>
    </source>
</evidence>
<proteinExistence type="inferred from homology"/>
<dbReference type="PANTHER" id="PTHR10381">
    <property type="entry name" value="ATP-DEPENDENT CLP PROTEASE PROTEOLYTIC SUBUNIT"/>
    <property type="match status" value="1"/>
</dbReference>
<dbReference type="RefSeq" id="WP_382361653.1">
    <property type="nucleotide sequence ID" value="NZ_JBHTGR010000057.1"/>
</dbReference>
<keyword evidence="2" id="KW-0963">Cytoplasm</keyword>
<evidence type="ECO:0000256" key="6">
    <source>
        <dbReference type="RuleBase" id="RU003567"/>
    </source>
</evidence>
<dbReference type="InterPro" id="IPR001907">
    <property type="entry name" value="ClpP"/>
</dbReference>
<protein>
    <recommendedName>
        <fullName evidence="6">ATP-dependent Clp protease proteolytic subunit</fullName>
    </recommendedName>
</protein>
<dbReference type="GO" id="GO:0008233">
    <property type="term" value="F:peptidase activity"/>
    <property type="evidence" value="ECO:0007669"/>
    <property type="project" value="UniProtKB-KW"/>
</dbReference>
<dbReference type="Pfam" id="PF00574">
    <property type="entry name" value="CLP_protease"/>
    <property type="match status" value="1"/>
</dbReference>
<dbReference type="CDD" id="cd07016">
    <property type="entry name" value="S14_ClpP_1"/>
    <property type="match status" value="1"/>
</dbReference>
<keyword evidence="3 7" id="KW-0645">Protease</keyword>
<dbReference type="Gene3D" id="3.90.226.10">
    <property type="entry name" value="2-enoyl-CoA Hydratase, Chain A, domain 1"/>
    <property type="match status" value="1"/>
</dbReference>
<comment type="caution">
    <text evidence="7">The sequence shown here is derived from an EMBL/GenBank/DDBJ whole genome shotgun (WGS) entry which is preliminary data.</text>
</comment>
<gene>
    <name evidence="7" type="ORF">ACFQU8_14080</name>
</gene>
<evidence type="ECO:0000256" key="4">
    <source>
        <dbReference type="ARBA" id="ARBA00022801"/>
    </source>
</evidence>
<evidence type="ECO:0000256" key="5">
    <source>
        <dbReference type="ARBA" id="ARBA00022825"/>
    </source>
</evidence>